<dbReference type="NCBIfam" id="TIGR01907">
    <property type="entry name" value="casE_Cse3"/>
    <property type="match status" value="1"/>
</dbReference>
<comment type="caution">
    <text evidence="1">The sequence shown here is derived from an EMBL/GenBank/DDBJ whole genome shotgun (WGS) entry which is preliminary data.</text>
</comment>
<proteinExistence type="predicted"/>
<dbReference type="Gene3D" id="3.30.70.1200">
    <property type="entry name" value="Crispr-associated protein, domain 1"/>
    <property type="match status" value="1"/>
</dbReference>
<sequence length="183" mass="20750">MNPYEVHRKIWDLFPDRQKAKRDFLFRMEQSTPTGHPVLLQSTFEPVSVKGGPVVLGQKEINYFFKTGMVLQFFLTANPTRRIRARGDKTSNQGRCRVPLIDEDEIRDWLKRKFTDVGLLHEVIIAGKSNLYFRKKGRPGKIVTVNYTGLLSVDDPESLANLVENGIGPAKAFGCGLLSLARM</sequence>
<reference evidence="1 2" key="1">
    <citation type="submission" date="2021-02" db="EMBL/GenBank/DDBJ databases">
        <title>Activity-based single-cell genomes from oceanic crustal fluid captures similar information to metagenomic and metatranscriptomic surveys with orders of magnitude less sampling.</title>
        <authorList>
            <person name="D'Angelo T.S."/>
            <person name="Orcutt B.N."/>
        </authorList>
    </citation>
    <scope>NUCLEOTIDE SEQUENCE [LARGE SCALE GENOMIC DNA]</scope>
    <source>
        <strain evidence="1">AH-315-G02</strain>
    </source>
</reference>
<dbReference type="SUPFAM" id="SSF117987">
    <property type="entry name" value="CRISPR-associated protein"/>
    <property type="match status" value="2"/>
</dbReference>
<dbReference type="Pfam" id="PF08798">
    <property type="entry name" value="CRISPR_assoc"/>
    <property type="match status" value="1"/>
</dbReference>
<accession>A0ABS3AU24</accession>
<evidence type="ECO:0000313" key="2">
    <source>
        <dbReference type="Proteomes" id="UP000717534"/>
    </source>
</evidence>
<dbReference type="Gene3D" id="3.30.70.1210">
    <property type="entry name" value="Crispr-associated protein, domain 2"/>
    <property type="match status" value="1"/>
</dbReference>
<dbReference type="Proteomes" id="UP000717534">
    <property type="component" value="Unassembled WGS sequence"/>
</dbReference>
<dbReference type="CDD" id="cd09727">
    <property type="entry name" value="Cas6_I-E"/>
    <property type="match status" value="1"/>
</dbReference>
<dbReference type="InterPro" id="IPR010179">
    <property type="entry name" value="CRISPR-assoc_prot_Cse3"/>
</dbReference>
<name>A0ABS3AU24_9BACT</name>
<dbReference type="EMBL" id="JAFITO010000028">
    <property type="protein sequence ID" value="MBN4068601.1"/>
    <property type="molecule type" value="Genomic_DNA"/>
</dbReference>
<gene>
    <name evidence="1" type="primary">cas6e</name>
    <name evidence="1" type="ORF">JYU06_03650</name>
</gene>
<protein>
    <submittedName>
        <fullName evidence="1">Type I-E CRISPR-associated protein Cas6/Cse3/CasE</fullName>
    </submittedName>
</protein>
<keyword evidence="2" id="KW-1185">Reference proteome</keyword>
<evidence type="ECO:0000313" key="1">
    <source>
        <dbReference type="EMBL" id="MBN4068601.1"/>
    </source>
</evidence>
<dbReference type="SMART" id="SM01101">
    <property type="entry name" value="CRISPR_assoc"/>
    <property type="match status" value="1"/>
</dbReference>
<organism evidence="1 2">
    <name type="scientific">Desulfotalea psychrophila</name>
    <dbReference type="NCBI Taxonomy" id="84980"/>
    <lineage>
        <taxon>Bacteria</taxon>
        <taxon>Pseudomonadati</taxon>
        <taxon>Thermodesulfobacteriota</taxon>
        <taxon>Desulfobulbia</taxon>
        <taxon>Desulfobulbales</taxon>
        <taxon>Desulfocapsaceae</taxon>
        <taxon>Desulfotalea</taxon>
    </lineage>
</organism>